<dbReference type="PRINTS" id="PR01837">
    <property type="entry name" value="MGTCSAPBPROT"/>
</dbReference>
<proteinExistence type="inferred from homology"/>
<comment type="subcellular location">
    <subcellularLocation>
        <location evidence="1">Cell membrane</location>
        <topology evidence="1">Multi-pass membrane protein</topology>
    </subcellularLocation>
</comment>
<dbReference type="InterPro" id="IPR003416">
    <property type="entry name" value="MgtC/SapB/SrpB/YhiD_fam"/>
</dbReference>
<dbReference type="EMBL" id="JBHLWO010000002">
    <property type="protein sequence ID" value="MFC0319475.1"/>
    <property type="molecule type" value="Genomic_DNA"/>
</dbReference>
<evidence type="ECO:0000256" key="5">
    <source>
        <dbReference type="ARBA" id="ARBA00022989"/>
    </source>
</evidence>
<evidence type="ECO:0000256" key="6">
    <source>
        <dbReference type="ARBA" id="ARBA00023136"/>
    </source>
</evidence>
<dbReference type="PANTHER" id="PTHR33778:SF1">
    <property type="entry name" value="MAGNESIUM TRANSPORTER YHID-RELATED"/>
    <property type="match status" value="1"/>
</dbReference>
<comment type="caution">
    <text evidence="9">The sequence shown here is derived from an EMBL/GenBank/DDBJ whole genome shotgun (WGS) entry which is preliminary data.</text>
</comment>
<protein>
    <submittedName>
        <fullName evidence="9">MgtC/SapB family protein</fullName>
    </submittedName>
</protein>
<evidence type="ECO:0000259" key="8">
    <source>
        <dbReference type="Pfam" id="PF02308"/>
    </source>
</evidence>
<feature type="domain" description="MgtC/SapB/SrpB/YhiD N-terminal" evidence="8">
    <location>
        <begin position="19"/>
        <end position="137"/>
    </location>
</feature>
<organism evidence="9 10">
    <name type="scientific">Olivibacter oleidegradans</name>
    <dbReference type="NCBI Taxonomy" id="760123"/>
    <lineage>
        <taxon>Bacteria</taxon>
        <taxon>Pseudomonadati</taxon>
        <taxon>Bacteroidota</taxon>
        <taxon>Sphingobacteriia</taxon>
        <taxon>Sphingobacteriales</taxon>
        <taxon>Sphingobacteriaceae</taxon>
        <taxon>Olivibacter</taxon>
    </lineage>
</organism>
<sequence>MKTTEIEWLLEPNDMMSFLVSIICGSIIGLEREYNNKSAGFRTIVLICLGSTIFTIVSKYGTGSDDRISANIITGIGFIGAGVIFKDRLSVLGLTTAAVIWTAAGIGMAAGIGYHALALALTLVTIVVLSLFTKIENLIGMYHNRKLLNIDFCDGDLRHLHYVEHFLEERHIKYTRISLRKQNERLFAILEVQGSDKKLRYLDEEIIQLPYVRAFS</sequence>
<dbReference type="InterPro" id="IPR049177">
    <property type="entry name" value="MgtC_SapB_SrpB_YhiD_N"/>
</dbReference>
<keyword evidence="3" id="KW-1003">Cell membrane</keyword>
<feature type="transmembrane region" description="Helical" evidence="7">
    <location>
        <begin position="68"/>
        <end position="85"/>
    </location>
</feature>
<keyword evidence="4 7" id="KW-0812">Transmembrane</keyword>
<dbReference type="Pfam" id="PF02308">
    <property type="entry name" value="MgtC"/>
    <property type="match status" value="1"/>
</dbReference>
<comment type="similarity">
    <text evidence="2">Belongs to the MgtC/SapB family.</text>
</comment>
<feature type="transmembrane region" description="Helical" evidence="7">
    <location>
        <begin position="15"/>
        <end position="31"/>
    </location>
</feature>
<evidence type="ECO:0000256" key="2">
    <source>
        <dbReference type="ARBA" id="ARBA00009298"/>
    </source>
</evidence>
<evidence type="ECO:0000256" key="3">
    <source>
        <dbReference type="ARBA" id="ARBA00022475"/>
    </source>
</evidence>
<dbReference type="PANTHER" id="PTHR33778">
    <property type="entry name" value="PROTEIN MGTC"/>
    <property type="match status" value="1"/>
</dbReference>
<feature type="transmembrane region" description="Helical" evidence="7">
    <location>
        <begin position="43"/>
        <end position="62"/>
    </location>
</feature>
<feature type="transmembrane region" description="Helical" evidence="7">
    <location>
        <begin position="92"/>
        <end position="110"/>
    </location>
</feature>
<keyword evidence="6 7" id="KW-0472">Membrane</keyword>
<evidence type="ECO:0000256" key="1">
    <source>
        <dbReference type="ARBA" id="ARBA00004651"/>
    </source>
</evidence>
<accession>A0ABV6HKQ5</accession>
<gene>
    <name evidence="9" type="ORF">ACFFI0_14235</name>
</gene>
<evidence type="ECO:0000256" key="4">
    <source>
        <dbReference type="ARBA" id="ARBA00022692"/>
    </source>
</evidence>
<feature type="transmembrane region" description="Helical" evidence="7">
    <location>
        <begin position="116"/>
        <end position="135"/>
    </location>
</feature>
<dbReference type="Proteomes" id="UP001589774">
    <property type="component" value="Unassembled WGS sequence"/>
</dbReference>
<reference evidence="9 10" key="1">
    <citation type="submission" date="2024-09" db="EMBL/GenBank/DDBJ databases">
        <authorList>
            <person name="Sun Q."/>
            <person name="Mori K."/>
        </authorList>
    </citation>
    <scope>NUCLEOTIDE SEQUENCE [LARGE SCALE GENOMIC DNA]</scope>
    <source>
        <strain evidence="9 10">CCM 7765</strain>
    </source>
</reference>
<keyword evidence="5 7" id="KW-1133">Transmembrane helix</keyword>
<name>A0ABV6HKQ5_9SPHI</name>
<evidence type="ECO:0000256" key="7">
    <source>
        <dbReference type="SAM" id="Phobius"/>
    </source>
</evidence>
<dbReference type="RefSeq" id="WP_013667027.1">
    <property type="nucleotide sequence ID" value="NZ_JBHLWO010000002.1"/>
</dbReference>
<evidence type="ECO:0000313" key="9">
    <source>
        <dbReference type="EMBL" id="MFC0319475.1"/>
    </source>
</evidence>
<evidence type="ECO:0000313" key="10">
    <source>
        <dbReference type="Proteomes" id="UP001589774"/>
    </source>
</evidence>
<keyword evidence="10" id="KW-1185">Reference proteome</keyword>